<protein>
    <submittedName>
        <fullName evidence="1">Uncharacterized protein</fullName>
    </submittedName>
</protein>
<reference evidence="1" key="1">
    <citation type="submission" date="2021-01" db="EMBL/GenBank/DDBJ databases">
        <authorList>
            <consortium name="Aspergillus luchuensis mut. kawachii IFO 4304 genome sequencing consortium"/>
            <person name="Kazuki M."/>
            <person name="Futagami T."/>
        </authorList>
    </citation>
    <scope>NUCLEOTIDE SEQUENCE</scope>
    <source>
        <strain evidence="1">IFO 4308</strain>
    </source>
</reference>
<reference evidence="1" key="2">
    <citation type="submission" date="2021-02" db="EMBL/GenBank/DDBJ databases">
        <title>Aspergillus luchuensis mut. kawachii IFO 4304 genome sequence.</title>
        <authorList>
            <person name="Mori K."/>
            <person name="Kadooka C."/>
            <person name="Goto M."/>
            <person name="Futagami T."/>
        </authorList>
    </citation>
    <scope>NUCLEOTIDE SEQUENCE</scope>
    <source>
        <strain evidence="1">IFO 4308</strain>
    </source>
</reference>
<sequence length="121" mass="13749">MGDWFLVDHWRPVIVKSLSTPFEEKKKLQTSLSEKAVSCQRLLEMSTMARKLQAMVTVVTQPIIRMKYSRPMVPGQYLISPKVLGGSKQRVRPIDLSSWWFFFSHGSNGVHAQSIEALADA</sequence>
<organism evidence="1 2">
    <name type="scientific">Aspergillus kawachii</name>
    <name type="common">White koji mold</name>
    <name type="synonym">Aspergillus awamori var. kawachi</name>
    <dbReference type="NCBI Taxonomy" id="1069201"/>
    <lineage>
        <taxon>Eukaryota</taxon>
        <taxon>Fungi</taxon>
        <taxon>Dikarya</taxon>
        <taxon>Ascomycota</taxon>
        <taxon>Pezizomycotina</taxon>
        <taxon>Eurotiomycetes</taxon>
        <taxon>Eurotiomycetidae</taxon>
        <taxon>Eurotiales</taxon>
        <taxon>Aspergillaceae</taxon>
        <taxon>Aspergillus</taxon>
        <taxon>Aspergillus subgen. Circumdati</taxon>
    </lineage>
</organism>
<dbReference type="Proteomes" id="UP000661280">
    <property type="component" value="Chromosome 1"/>
</dbReference>
<dbReference type="EMBL" id="AP024425">
    <property type="protein sequence ID" value="BCR93505.1"/>
    <property type="molecule type" value="Genomic_DNA"/>
</dbReference>
<dbReference type="KEGG" id="aluc:AKAW2_10551A"/>
<proteinExistence type="predicted"/>
<accession>A0A7R7VZC4</accession>
<evidence type="ECO:0000313" key="1">
    <source>
        <dbReference type="EMBL" id="BCR93505.1"/>
    </source>
</evidence>
<evidence type="ECO:0000313" key="2">
    <source>
        <dbReference type="Proteomes" id="UP000661280"/>
    </source>
</evidence>
<dbReference type="AlphaFoldDB" id="A0A7R7VZC4"/>
<dbReference type="GeneID" id="64954830"/>
<dbReference type="RefSeq" id="XP_041537271.1">
    <property type="nucleotide sequence ID" value="XM_041688446.1"/>
</dbReference>
<name>A0A7R7VZC4_ASPKA</name>
<keyword evidence="2" id="KW-1185">Reference proteome</keyword>
<gene>
    <name evidence="1" type="ORF">AKAW2_10551A</name>
</gene>